<sequence length="402" mass="43424">MRRLATPWAVAVARARLLADCELSPGVILDPACGSATQLVALCCELQSAGIGIELDGAAAPLAAVNLARCSEWSEETDAGDSAWGSNSRVLWGNGLDADGVMEAYRLSTGGADSRISLLHIDPERPVDAQRHTLDEMQPRLDLLLKAWSPYLSAGGQTPALILDLSPRLSNQQRSEVENIIDSLWPKTARTWQWLTQGRGRIDRLSLWVGPVASTSPTRLVRLQKDGRLVTLKGDASDTKESVNAEASIGDWVTLVDPALLGSGLASEWLDFAISSESECQWLRCEGRRPLLLTDMPMQEGEVAAAFYSISGEVVCLASTGWDVADQDAIVATAQGLAEEAIDAGLTSLHLRCSMNPELQPKMQSAIDRAMRRLNIESDDGSRGFLVETDSVALQHILCRIP</sequence>
<organism evidence="1">
    <name type="scientific">uncultured marine group II/III euryarchaeote KM3_182_B06</name>
    <dbReference type="NCBI Taxonomy" id="1457946"/>
    <lineage>
        <taxon>Archaea</taxon>
        <taxon>Methanobacteriati</taxon>
        <taxon>Methanobacteriota</taxon>
        <taxon>environmental samples</taxon>
    </lineage>
</organism>
<evidence type="ECO:0000313" key="1">
    <source>
        <dbReference type="EMBL" id="AIF05360.1"/>
    </source>
</evidence>
<proteinExistence type="predicted"/>
<dbReference type="AlphaFoldDB" id="A0A075GQL3"/>
<reference evidence="1" key="1">
    <citation type="journal article" date="2014" name="Genome Biol. Evol.">
        <title>Pangenome evidence for extensive interdomain horizontal transfer affecting lineage core and shell genes in uncultured planktonic thaumarchaeota and euryarchaeota.</title>
        <authorList>
            <person name="Deschamps P."/>
            <person name="Zivanovic Y."/>
            <person name="Moreira D."/>
            <person name="Rodriguez-Valera F."/>
            <person name="Lopez-Garcia P."/>
        </authorList>
    </citation>
    <scope>NUCLEOTIDE SEQUENCE</scope>
</reference>
<name>A0A075GQL3_9EURY</name>
<dbReference type="SUPFAM" id="SSF53335">
    <property type="entry name" value="S-adenosyl-L-methionine-dependent methyltransferases"/>
    <property type="match status" value="1"/>
</dbReference>
<dbReference type="EMBL" id="KF900737">
    <property type="protein sequence ID" value="AIF05360.1"/>
    <property type="molecule type" value="Genomic_DNA"/>
</dbReference>
<protein>
    <submittedName>
        <fullName evidence="1">Uncharacterized protein</fullName>
    </submittedName>
</protein>
<dbReference type="InterPro" id="IPR029063">
    <property type="entry name" value="SAM-dependent_MTases_sf"/>
</dbReference>
<dbReference type="Gene3D" id="3.40.50.150">
    <property type="entry name" value="Vaccinia Virus protein VP39"/>
    <property type="match status" value="1"/>
</dbReference>
<accession>A0A075GQL3</accession>